<reference evidence="1 2" key="1">
    <citation type="journal article" date="2012" name="Stand. Genomic Sci.">
        <title>Complete genome sequence of the melanogenic marine bacterium Marinomonas mediterranea type strain (MMB-1(T)).</title>
        <authorList>
            <person name="Lucas-Elio P."/>
            <person name="Goodwin L."/>
            <person name="Woyke T."/>
            <person name="Pitluck S."/>
            <person name="Nolan M."/>
            <person name="Kyrpides N.C."/>
            <person name="Detter J.C."/>
            <person name="Copeland A."/>
            <person name="Teshima H."/>
            <person name="Bruce D."/>
            <person name="Detter C."/>
            <person name="Tapia R."/>
            <person name="Han S."/>
            <person name="Land M.L."/>
            <person name="Ivanova N."/>
            <person name="Mikhailova N."/>
            <person name="Johnston A.W."/>
            <person name="Sanchez-Amat A."/>
        </authorList>
    </citation>
    <scope>NUCLEOTIDE SEQUENCE [LARGE SCALE GENOMIC DNA]</scope>
    <source>
        <strain evidence="2">ATCC 700492 / JCM 21426 / NBRC 103028 / MMB-1</strain>
    </source>
</reference>
<dbReference type="KEGG" id="mme:Marme_3920"/>
<organism evidence="1 2">
    <name type="scientific">Marinomonas mediterranea (strain ATCC 700492 / JCM 21426 / NBRC 103028 / MMB-1)</name>
    <dbReference type="NCBI Taxonomy" id="717774"/>
    <lineage>
        <taxon>Bacteria</taxon>
        <taxon>Pseudomonadati</taxon>
        <taxon>Pseudomonadota</taxon>
        <taxon>Gammaproteobacteria</taxon>
        <taxon>Oceanospirillales</taxon>
        <taxon>Oceanospirillaceae</taxon>
        <taxon>Marinomonas</taxon>
    </lineage>
</organism>
<protein>
    <submittedName>
        <fullName evidence="1">Uncharacterized protein</fullName>
    </submittedName>
</protein>
<dbReference type="PATRIC" id="fig|717774.3.peg.4040"/>
<proteinExistence type="predicted"/>
<gene>
    <name evidence="1" type="ordered locus">Marme_3920</name>
</gene>
<sequence length="52" mass="6193">MKATLIPINNQMKRVTLRKRKKTQMEKWALKWIRLLKESVKQRVDNASSLSP</sequence>
<dbReference type="EMBL" id="CP002583">
    <property type="protein sequence ID" value="ADZ93130.1"/>
    <property type="molecule type" value="Genomic_DNA"/>
</dbReference>
<dbReference type="AlphaFoldDB" id="F2JYK1"/>
<accession>F2JYK1</accession>
<dbReference type="HOGENOM" id="CLU_3081593_0_0_6"/>
<name>F2JYK1_MARM1</name>
<evidence type="ECO:0000313" key="1">
    <source>
        <dbReference type="EMBL" id="ADZ93130.1"/>
    </source>
</evidence>
<keyword evidence="2" id="KW-1185">Reference proteome</keyword>
<evidence type="ECO:0000313" key="2">
    <source>
        <dbReference type="Proteomes" id="UP000001062"/>
    </source>
</evidence>
<dbReference type="Proteomes" id="UP000001062">
    <property type="component" value="Chromosome"/>
</dbReference>